<dbReference type="PANTHER" id="PTHR33332">
    <property type="entry name" value="REVERSE TRANSCRIPTASE DOMAIN-CONTAINING PROTEIN"/>
    <property type="match status" value="1"/>
</dbReference>
<comment type="caution">
    <text evidence="1">The sequence shown here is derived from an EMBL/GenBank/DDBJ whole genome shotgun (WGS) entry which is preliminary data.</text>
</comment>
<dbReference type="EMBL" id="BAAFJT010000018">
    <property type="protein sequence ID" value="GAB0197902.1"/>
    <property type="molecule type" value="Genomic_DNA"/>
</dbReference>
<dbReference type="Proteomes" id="UP001623348">
    <property type="component" value="Unassembled WGS sequence"/>
</dbReference>
<name>A0ABC9XLG9_GRUJA</name>
<proteinExistence type="predicted"/>
<accession>A0ABC9XLG9</accession>
<organism evidence="1 2">
    <name type="scientific">Grus japonensis</name>
    <name type="common">Japanese crane</name>
    <name type="synonym">Red-crowned crane</name>
    <dbReference type="NCBI Taxonomy" id="30415"/>
    <lineage>
        <taxon>Eukaryota</taxon>
        <taxon>Metazoa</taxon>
        <taxon>Chordata</taxon>
        <taxon>Craniata</taxon>
        <taxon>Vertebrata</taxon>
        <taxon>Euteleostomi</taxon>
        <taxon>Archelosauria</taxon>
        <taxon>Archosauria</taxon>
        <taxon>Dinosauria</taxon>
        <taxon>Saurischia</taxon>
        <taxon>Theropoda</taxon>
        <taxon>Coelurosauria</taxon>
        <taxon>Aves</taxon>
        <taxon>Neognathae</taxon>
        <taxon>Neoaves</taxon>
        <taxon>Gruiformes</taxon>
        <taxon>Gruidae</taxon>
        <taxon>Grus</taxon>
    </lineage>
</organism>
<dbReference type="AlphaFoldDB" id="A0ABC9XLG9"/>
<evidence type="ECO:0000313" key="1">
    <source>
        <dbReference type="EMBL" id="GAB0197902.1"/>
    </source>
</evidence>
<gene>
    <name evidence="1" type="ORF">GRJ2_002255600</name>
</gene>
<reference evidence="1 2" key="1">
    <citation type="submission" date="2024-06" db="EMBL/GenBank/DDBJ databases">
        <title>The draft genome of Grus japonensis, version 3.</title>
        <authorList>
            <person name="Nabeshima K."/>
            <person name="Suzuki S."/>
            <person name="Onuma M."/>
        </authorList>
    </citation>
    <scope>NUCLEOTIDE SEQUENCE [LARGE SCALE GENOMIC DNA]</scope>
    <source>
        <strain evidence="1 2">451A</strain>
    </source>
</reference>
<evidence type="ECO:0008006" key="3">
    <source>
        <dbReference type="Google" id="ProtNLM"/>
    </source>
</evidence>
<keyword evidence="2" id="KW-1185">Reference proteome</keyword>
<protein>
    <recommendedName>
        <fullName evidence="3">Reverse transcriptase domain-containing protein</fullName>
    </recommendedName>
</protein>
<sequence length="252" mass="28468">MSQQCAQVAKKANSILACIRNSVASRTRAVIIPLYLALVRPHLEYCVQFWAPHYKKDIELLECVQRRATKLVKGLEPKSYEEWLRELGLFSLEKRRLRGDLITLYNYLKGGCSQHGTLVQNISCICQLCHDIVSSETGRAVDVFYLDFTKAFDTVSHSLLLDELARLAVCDKWGPPGINTGPHAVQNLHKRSGHNSIESTLTKFADDTKLGGEVDRSEGRAIVQTDLDRLEEWASNNCMMYNKDITKEPRTG</sequence>
<evidence type="ECO:0000313" key="2">
    <source>
        <dbReference type="Proteomes" id="UP001623348"/>
    </source>
</evidence>